<evidence type="ECO:0000256" key="1">
    <source>
        <dbReference type="SAM" id="MobiDB-lite"/>
    </source>
</evidence>
<name>A0ABD6CFW2_9EURY</name>
<organism evidence="2 3">
    <name type="scientific">Halorientalis brevis</name>
    <dbReference type="NCBI Taxonomy" id="1126241"/>
    <lineage>
        <taxon>Archaea</taxon>
        <taxon>Methanobacteriati</taxon>
        <taxon>Methanobacteriota</taxon>
        <taxon>Stenosarchaea group</taxon>
        <taxon>Halobacteria</taxon>
        <taxon>Halobacteriales</taxon>
        <taxon>Haloarculaceae</taxon>
        <taxon>Halorientalis</taxon>
    </lineage>
</organism>
<feature type="compositionally biased region" description="Basic and acidic residues" evidence="1">
    <location>
        <begin position="48"/>
        <end position="67"/>
    </location>
</feature>
<dbReference type="RefSeq" id="WP_247378157.1">
    <property type="nucleotide sequence ID" value="NZ_JALLGV010000005.1"/>
</dbReference>
<dbReference type="AlphaFoldDB" id="A0ABD6CFW2"/>
<reference evidence="2 3" key="1">
    <citation type="journal article" date="2019" name="Int. J. Syst. Evol. Microbiol.">
        <title>The Global Catalogue of Microorganisms (GCM) 10K type strain sequencing project: providing services to taxonomists for standard genome sequencing and annotation.</title>
        <authorList>
            <consortium name="The Broad Institute Genomics Platform"/>
            <consortium name="The Broad Institute Genome Sequencing Center for Infectious Disease"/>
            <person name="Wu L."/>
            <person name="Ma J."/>
        </authorList>
    </citation>
    <scope>NUCLEOTIDE SEQUENCE [LARGE SCALE GENOMIC DNA]</scope>
    <source>
        <strain evidence="2 3">CGMCC 1.12125</strain>
    </source>
</reference>
<accession>A0ABD6CFW2</accession>
<gene>
    <name evidence="2" type="ORF">ACFR9U_16455</name>
</gene>
<comment type="caution">
    <text evidence="2">The sequence shown here is derived from an EMBL/GenBank/DDBJ whole genome shotgun (WGS) entry which is preliminary data.</text>
</comment>
<feature type="region of interest" description="Disordered" evidence="1">
    <location>
        <begin position="1"/>
        <end position="91"/>
    </location>
</feature>
<dbReference type="Pfam" id="PF25951">
    <property type="entry name" value="DUF7989"/>
    <property type="match status" value="1"/>
</dbReference>
<proteinExistence type="predicted"/>
<feature type="compositionally biased region" description="Basic and acidic residues" evidence="1">
    <location>
        <begin position="79"/>
        <end position="91"/>
    </location>
</feature>
<evidence type="ECO:0000313" key="3">
    <source>
        <dbReference type="Proteomes" id="UP001597119"/>
    </source>
</evidence>
<protein>
    <submittedName>
        <fullName evidence="2">Uncharacterized protein</fullName>
    </submittedName>
</protein>
<sequence>MTDAMKDVSHTNPYTDESFGETVVFRRGQTVAADGGERTDGSRSSLGRRSDGGRRERSEKQTMKDVSHTPPTGDGAMRVFERGTEGRDETV</sequence>
<keyword evidence="3" id="KW-1185">Reference proteome</keyword>
<dbReference type="EMBL" id="JBHUDJ010000014">
    <property type="protein sequence ID" value="MFD1588571.1"/>
    <property type="molecule type" value="Genomic_DNA"/>
</dbReference>
<dbReference type="Proteomes" id="UP001597119">
    <property type="component" value="Unassembled WGS sequence"/>
</dbReference>
<evidence type="ECO:0000313" key="2">
    <source>
        <dbReference type="EMBL" id="MFD1588571.1"/>
    </source>
</evidence>
<dbReference type="InterPro" id="IPR058742">
    <property type="entry name" value="DUF7989"/>
</dbReference>